<dbReference type="AlphaFoldDB" id="A0A6C0EQI6"/>
<evidence type="ECO:0008006" key="2">
    <source>
        <dbReference type="Google" id="ProtNLM"/>
    </source>
</evidence>
<evidence type="ECO:0000313" key="1">
    <source>
        <dbReference type="EMBL" id="QHT31258.1"/>
    </source>
</evidence>
<proteinExistence type="predicted"/>
<accession>A0A6C0EQI6</accession>
<sequence length="111" mass="13152">MTTNSTIINIHKGLFYEICSKNIDVYNDFILTIHTDYKEVMANLLNANTILDIRFSIHKLVGIICWLEICDEMLYYCKMLLMIDKKDMDITKYTPYLDIIIKLDNFPLYIL</sequence>
<dbReference type="EMBL" id="MN738917">
    <property type="protein sequence ID" value="QHT31258.1"/>
    <property type="molecule type" value="Genomic_DNA"/>
</dbReference>
<protein>
    <recommendedName>
        <fullName evidence="2">HPt domain-containing protein</fullName>
    </recommendedName>
</protein>
<reference evidence="1" key="1">
    <citation type="journal article" date="2020" name="Nature">
        <title>Giant virus diversity and host interactions through global metagenomics.</title>
        <authorList>
            <person name="Schulz F."/>
            <person name="Roux S."/>
            <person name="Paez-Espino D."/>
            <person name="Jungbluth S."/>
            <person name="Walsh D.A."/>
            <person name="Denef V.J."/>
            <person name="McMahon K.D."/>
            <person name="Konstantinidis K.T."/>
            <person name="Eloe-Fadrosh E.A."/>
            <person name="Kyrpides N.C."/>
            <person name="Woyke T."/>
        </authorList>
    </citation>
    <scope>NUCLEOTIDE SEQUENCE</scope>
    <source>
        <strain evidence="1">GVMAG-M-3300009155-2</strain>
    </source>
</reference>
<name>A0A6C0EQI6_9ZZZZ</name>
<organism evidence="1">
    <name type="scientific">viral metagenome</name>
    <dbReference type="NCBI Taxonomy" id="1070528"/>
    <lineage>
        <taxon>unclassified sequences</taxon>
        <taxon>metagenomes</taxon>
        <taxon>organismal metagenomes</taxon>
    </lineage>
</organism>